<dbReference type="PANTHER" id="PTHR10724">
    <property type="entry name" value="30S RIBOSOMAL PROTEIN S1"/>
    <property type="match status" value="1"/>
</dbReference>
<dbReference type="CDD" id="cd05689">
    <property type="entry name" value="S1_RPS1_repeat_ec4"/>
    <property type="match status" value="1"/>
</dbReference>
<dbReference type="InterPro" id="IPR012340">
    <property type="entry name" value="NA-bd_OB-fold"/>
</dbReference>
<evidence type="ECO:0000256" key="6">
    <source>
        <dbReference type="PIRNR" id="PIRNR002111"/>
    </source>
</evidence>
<evidence type="ECO:0000256" key="4">
    <source>
        <dbReference type="ARBA" id="ARBA00022980"/>
    </source>
</evidence>
<dbReference type="GO" id="GO:0003729">
    <property type="term" value="F:mRNA binding"/>
    <property type="evidence" value="ECO:0007669"/>
    <property type="project" value="TreeGrafter"/>
</dbReference>
<name>A0A1A9AXQ5_PLESH</name>
<dbReference type="FunFam" id="2.40.50.140:FF:000036">
    <property type="entry name" value="30S ribosomal protein S1"/>
    <property type="match status" value="1"/>
</dbReference>
<dbReference type="PRINTS" id="PR00681">
    <property type="entry name" value="RIBOSOMALS1"/>
</dbReference>
<keyword evidence="2" id="KW-0677">Repeat</keyword>
<dbReference type="CDD" id="cd05688">
    <property type="entry name" value="S1_RPS1_repeat_ec3"/>
    <property type="match status" value="1"/>
</dbReference>
<dbReference type="Gene3D" id="2.40.50.140">
    <property type="entry name" value="Nucleic acid-binding proteins"/>
    <property type="match status" value="6"/>
</dbReference>
<dbReference type="GO" id="GO:0006412">
    <property type="term" value="P:translation"/>
    <property type="evidence" value="ECO:0007669"/>
    <property type="project" value="InterPro"/>
</dbReference>
<dbReference type="InterPro" id="IPR050437">
    <property type="entry name" value="Ribos_protein_bS1-like"/>
</dbReference>
<dbReference type="SMART" id="SM00316">
    <property type="entry name" value="S1"/>
    <property type="match status" value="6"/>
</dbReference>
<protein>
    <recommendedName>
        <fullName evidence="6">30S ribosomal protein S1</fullName>
    </recommendedName>
</protein>
<dbReference type="FunFam" id="2.40.50.140:FF:000016">
    <property type="entry name" value="30S ribosomal protein S1"/>
    <property type="match status" value="1"/>
</dbReference>
<dbReference type="InterPro" id="IPR003029">
    <property type="entry name" value="S1_domain"/>
</dbReference>
<dbReference type="AlphaFoldDB" id="A0A1A9AXQ5"/>
<dbReference type="GO" id="GO:0022627">
    <property type="term" value="C:cytosolic small ribosomal subunit"/>
    <property type="evidence" value="ECO:0007669"/>
    <property type="project" value="TreeGrafter"/>
</dbReference>
<dbReference type="GO" id="GO:0003735">
    <property type="term" value="F:structural constituent of ribosome"/>
    <property type="evidence" value="ECO:0007669"/>
    <property type="project" value="InterPro"/>
</dbReference>
<evidence type="ECO:0000256" key="3">
    <source>
        <dbReference type="ARBA" id="ARBA00022884"/>
    </source>
</evidence>
<dbReference type="NCBIfam" id="TIGR00717">
    <property type="entry name" value="rpsA"/>
    <property type="match status" value="1"/>
</dbReference>
<dbReference type="KEGG" id="pshi:SAMEA2665130_1983"/>
<dbReference type="FunFam" id="2.40.50.140:FF:000021">
    <property type="entry name" value="30S ribosomal protein S1"/>
    <property type="match status" value="1"/>
</dbReference>
<dbReference type="CDD" id="cd05691">
    <property type="entry name" value="S1_RPS1_repeat_ec6"/>
    <property type="match status" value="1"/>
</dbReference>
<evidence type="ECO:0000313" key="7">
    <source>
        <dbReference type="EMBL" id="MBO1106939.1"/>
    </source>
</evidence>
<organism evidence="7 8">
    <name type="scientific">Plesiomonas shigelloides</name>
    <name type="common">Aeromonas shigelloides</name>
    <dbReference type="NCBI Taxonomy" id="703"/>
    <lineage>
        <taxon>Bacteria</taxon>
        <taxon>Pseudomonadati</taxon>
        <taxon>Pseudomonadota</taxon>
        <taxon>Gammaproteobacteria</taxon>
        <taxon>Enterobacterales</taxon>
        <taxon>Enterobacteriaceae</taxon>
        <taxon>Plesiomonas</taxon>
    </lineage>
</organism>
<dbReference type="CDD" id="cd05690">
    <property type="entry name" value="S1_RPS1_repeat_ec5"/>
    <property type="match status" value="1"/>
</dbReference>
<dbReference type="RefSeq" id="WP_010864031.1">
    <property type="nucleotide sequence ID" value="NZ_CP027852.1"/>
</dbReference>
<dbReference type="EMBL" id="JAFNAA010000002">
    <property type="protein sequence ID" value="MBO1106939.1"/>
    <property type="molecule type" value="Genomic_DNA"/>
</dbReference>
<dbReference type="FunFam" id="2.40.50.140:FF:000011">
    <property type="entry name" value="30S ribosomal protein S1"/>
    <property type="match status" value="1"/>
</dbReference>
<dbReference type="GeneID" id="69703765"/>
<comment type="function">
    <text evidence="6">Binds mRNA; thus facilitating recognition of the initiation point. It is needed to translate mRNA with a short Shine-Dalgarno (SD) purine-rich sequence.</text>
</comment>
<dbReference type="FunFam" id="2.40.50.140:FF:000018">
    <property type="entry name" value="30S ribosomal protein S1"/>
    <property type="match status" value="1"/>
</dbReference>
<sequence length="556" mass="61253">MTESFAQLFEESLKELETRPGSIVRGTVIAIQNGIVLVDAGLKSESAIPAEQFKNAQGELEINVGDEVDVALDAVEDGFGETQLSREKAKRHEAWLMLEKAYEEAATVIGVINGKVKGGFTVELNGIRAFLPGSLVDVRPVRDTTHLEYKELEFKVIKLDQKRNNVVVSRRAVIESENSQERDQLLENLQEGMEVKGIVKNLTDYGAFVDLGGVDGLLHITDMAWKRVKHPSEIVNVGDEITVKVLKFDRERTRVSLGLKQLGEDPWVAIAKRYPEGTRLTGRVTNLTDYGCFVEIEEGVEGLVHVSEMDWTNKNIHPSKVVNVGDVVEVMVLDIDEERRRISLGLKQCKSNPWQLFAETHAKGDRVEGKIKSITDFGIFIGLEGGIDGLVHLSDISWNVAGEEAVREFKKGDEIAAVVLQVDAERERISLGVKQLEEDPFNNFMSVYKKGAIVTGKVTAVDAKGATVELTDGVEGYLRASEASRDRVEDATLVLSVGDEVEAKFTGVDRKNRVVNLSVRAKDQAEESEAMATLNKQDDAAFGNAMAEAFKAAKGE</sequence>
<evidence type="ECO:0000256" key="5">
    <source>
        <dbReference type="ARBA" id="ARBA00023274"/>
    </source>
</evidence>
<dbReference type="Proteomes" id="UP000664658">
    <property type="component" value="Unassembled WGS sequence"/>
</dbReference>
<dbReference type="CDD" id="cd05687">
    <property type="entry name" value="S1_RPS1_repeat_ec1_hs1"/>
    <property type="match status" value="1"/>
</dbReference>
<evidence type="ECO:0000313" key="8">
    <source>
        <dbReference type="Proteomes" id="UP000664658"/>
    </source>
</evidence>
<gene>
    <name evidence="7" type="primary">rpsA</name>
    <name evidence="7" type="ORF">J2R62_01660</name>
</gene>
<dbReference type="InterPro" id="IPR035104">
    <property type="entry name" value="Ribosomal_protein_S1-like"/>
</dbReference>
<proteinExistence type="inferred from homology"/>
<dbReference type="NCBIfam" id="NF004952">
    <property type="entry name" value="PRK06299.1-2"/>
    <property type="match status" value="1"/>
</dbReference>
<evidence type="ECO:0000256" key="1">
    <source>
        <dbReference type="ARBA" id="ARBA00006767"/>
    </source>
</evidence>
<keyword evidence="5 6" id="KW-0687">Ribonucleoprotein</keyword>
<accession>A0A1A9AXQ5</accession>
<dbReference type="PIRSF" id="PIRSF002111">
    <property type="entry name" value="RpsA"/>
    <property type="match status" value="1"/>
</dbReference>
<dbReference type="PANTHER" id="PTHR10724:SF7">
    <property type="entry name" value="SMALL RIBOSOMAL SUBUNIT PROTEIN BS1C"/>
    <property type="match status" value="1"/>
</dbReference>
<keyword evidence="4 6" id="KW-0689">Ribosomal protein</keyword>
<dbReference type="CDD" id="cd04465">
    <property type="entry name" value="S1_RPS1_repeat_ec2_hs2"/>
    <property type="match status" value="1"/>
</dbReference>
<reference evidence="7" key="1">
    <citation type="submission" date="2021-03" db="EMBL/GenBank/DDBJ databases">
        <title>Plesiomonas shigelloides zfcc0051, isolated from zebrafish feces.</title>
        <authorList>
            <person name="Vanderhoek Z."/>
            <person name="Gaulke C."/>
        </authorList>
    </citation>
    <scope>NUCLEOTIDE SEQUENCE</scope>
    <source>
        <strain evidence="7">Zfcc0051</strain>
    </source>
</reference>
<comment type="caution">
    <text evidence="7">The sequence shown here is derived from an EMBL/GenBank/DDBJ whole genome shotgun (WGS) entry which is preliminary data.</text>
</comment>
<keyword evidence="3 6" id="KW-0694">RNA-binding</keyword>
<dbReference type="NCBIfam" id="NF004954">
    <property type="entry name" value="PRK06299.1-4"/>
    <property type="match status" value="1"/>
</dbReference>
<dbReference type="SUPFAM" id="SSF50249">
    <property type="entry name" value="Nucleic acid-binding proteins"/>
    <property type="match status" value="6"/>
</dbReference>
<dbReference type="PROSITE" id="PS50889">
    <property type="entry name" value="S4"/>
    <property type="match status" value="1"/>
</dbReference>
<dbReference type="InterPro" id="IPR000110">
    <property type="entry name" value="Ribosomal_bS1"/>
</dbReference>
<dbReference type="NCBIfam" id="NF004951">
    <property type="entry name" value="PRK06299.1-1"/>
    <property type="match status" value="1"/>
</dbReference>
<evidence type="ECO:0000256" key="2">
    <source>
        <dbReference type="ARBA" id="ARBA00022737"/>
    </source>
</evidence>
<dbReference type="FunFam" id="2.40.50.140:FF:000017">
    <property type="entry name" value="30S ribosomal protein S1"/>
    <property type="match status" value="1"/>
</dbReference>
<dbReference type="Pfam" id="PF00575">
    <property type="entry name" value="S1"/>
    <property type="match status" value="6"/>
</dbReference>
<dbReference type="PROSITE" id="PS50126">
    <property type="entry name" value="S1"/>
    <property type="match status" value="6"/>
</dbReference>
<comment type="similarity">
    <text evidence="1 6">Belongs to the bacterial ribosomal protein bS1 family.</text>
</comment>